<reference evidence="2" key="1">
    <citation type="journal article" date="2023" name="Mol. Phylogenet. Evol.">
        <title>Genome-scale phylogeny and comparative genomics of the fungal order Sordariales.</title>
        <authorList>
            <person name="Hensen N."/>
            <person name="Bonometti L."/>
            <person name="Westerberg I."/>
            <person name="Brannstrom I.O."/>
            <person name="Guillou S."/>
            <person name="Cros-Aarteil S."/>
            <person name="Calhoun S."/>
            <person name="Haridas S."/>
            <person name="Kuo A."/>
            <person name="Mondo S."/>
            <person name="Pangilinan J."/>
            <person name="Riley R."/>
            <person name="LaButti K."/>
            <person name="Andreopoulos B."/>
            <person name="Lipzen A."/>
            <person name="Chen C."/>
            <person name="Yan M."/>
            <person name="Daum C."/>
            <person name="Ng V."/>
            <person name="Clum A."/>
            <person name="Steindorff A."/>
            <person name="Ohm R.A."/>
            <person name="Martin F."/>
            <person name="Silar P."/>
            <person name="Natvig D.O."/>
            <person name="Lalanne C."/>
            <person name="Gautier V."/>
            <person name="Ament-Velasquez S.L."/>
            <person name="Kruys A."/>
            <person name="Hutchinson M.I."/>
            <person name="Powell A.J."/>
            <person name="Barry K."/>
            <person name="Miller A.N."/>
            <person name="Grigoriev I.V."/>
            <person name="Debuchy R."/>
            <person name="Gladieux P."/>
            <person name="Hiltunen Thoren M."/>
            <person name="Johannesson H."/>
        </authorList>
    </citation>
    <scope>NUCLEOTIDE SEQUENCE</scope>
    <source>
        <strain evidence="2">CBS 757.83</strain>
    </source>
</reference>
<dbReference type="PROSITE" id="PS50011">
    <property type="entry name" value="PROTEIN_KINASE_DOM"/>
    <property type="match status" value="1"/>
</dbReference>
<dbReference type="InterPro" id="IPR000719">
    <property type="entry name" value="Prot_kinase_dom"/>
</dbReference>
<dbReference type="GO" id="GO:0005524">
    <property type="term" value="F:ATP binding"/>
    <property type="evidence" value="ECO:0007669"/>
    <property type="project" value="InterPro"/>
</dbReference>
<comment type="caution">
    <text evidence="2">The sequence shown here is derived from an EMBL/GenBank/DDBJ whole genome shotgun (WGS) entry which is preliminary data.</text>
</comment>
<reference evidence="2" key="2">
    <citation type="submission" date="2023-05" db="EMBL/GenBank/DDBJ databases">
        <authorList>
            <consortium name="Lawrence Berkeley National Laboratory"/>
            <person name="Steindorff A."/>
            <person name="Hensen N."/>
            <person name="Bonometti L."/>
            <person name="Westerberg I."/>
            <person name="Brannstrom I.O."/>
            <person name="Guillou S."/>
            <person name="Cros-Aarteil S."/>
            <person name="Calhoun S."/>
            <person name="Haridas S."/>
            <person name="Kuo A."/>
            <person name="Mondo S."/>
            <person name="Pangilinan J."/>
            <person name="Riley R."/>
            <person name="Labutti K."/>
            <person name="Andreopoulos B."/>
            <person name="Lipzen A."/>
            <person name="Chen C."/>
            <person name="Yanf M."/>
            <person name="Daum C."/>
            <person name="Ng V."/>
            <person name="Clum A."/>
            <person name="Ohm R."/>
            <person name="Martin F."/>
            <person name="Silar P."/>
            <person name="Natvig D."/>
            <person name="Lalanne C."/>
            <person name="Gautier V."/>
            <person name="Ament-Velasquez S.L."/>
            <person name="Kruys A."/>
            <person name="Hutchinson M.I."/>
            <person name="Powell A.J."/>
            <person name="Barry K."/>
            <person name="Miller A.N."/>
            <person name="Grigoriev I.V."/>
            <person name="Debuchy R."/>
            <person name="Gladieux P."/>
            <person name="Thoren M.H."/>
            <person name="Johannesson H."/>
        </authorList>
    </citation>
    <scope>NUCLEOTIDE SEQUENCE</scope>
    <source>
        <strain evidence="2">CBS 757.83</strain>
    </source>
</reference>
<evidence type="ECO:0000259" key="1">
    <source>
        <dbReference type="PROSITE" id="PS50011"/>
    </source>
</evidence>
<dbReference type="GO" id="GO:0044773">
    <property type="term" value="P:mitotic DNA damage checkpoint signaling"/>
    <property type="evidence" value="ECO:0007669"/>
    <property type="project" value="TreeGrafter"/>
</dbReference>
<dbReference type="AlphaFoldDB" id="A0AAN6SXQ3"/>
<evidence type="ECO:0000313" key="2">
    <source>
        <dbReference type="EMBL" id="KAK4097705.1"/>
    </source>
</evidence>
<organism evidence="2 3">
    <name type="scientific">Parathielavia hyrcaniae</name>
    <dbReference type="NCBI Taxonomy" id="113614"/>
    <lineage>
        <taxon>Eukaryota</taxon>
        <taxon>Fungi</taxon>
        <taxon>Dikarya</taxon>
        <taxon>Ascomycota</taxon>
        <taxon>Pezizomycotina</taxon>
        <taxon>Sordariomycetes</taxon>
        <taxon>Sordariomycetidae</taxon>
        <taxon>Sordariales</taxon>
        <taxon>Chaetomiaceae</taxon>
        <taxon>Parathielavia</taxon>
    </lineage>
</organism>
<evidence type="ECO:0000313" key="3">
    <source>
        <dbReference type="Proteomes" id="UP001305647"/>
    </source>
</evidence>
<dbReference type="InterPro" id="IPR011009">
    <property type="entry name" value="Kinase-like_dom_sf"/>
</dbReference>
<dbReference type="Proteomes" id="UP001305647">
    <property type="component" value="Unassembled WGS sequence"/>
</dbReference>
<accession>A0AAN6SXQ3</accession>
<sequence>MWPIFGFSLTKPSRFTRCPGIRVTPWTTYSATGTSCFPSATQFWHSRQYRLQHTVSSAGAVPITKREPFTAGSAIRGDSKRVYEIQEFLLERRLGLHLMCLYKASSTGKTFILETLLDSFDYQKSLQQPLSSSPNLRAFIDTISEESMFVYEFLPEDLFQLSKRPLAYGTRKNILKRALEGLAELHDRGILHTDIKPNNIPIDYDHDFTNVPEDNNLTVNQVRISDLEELVLLGPGECIEGCLSGNELWRSPESWARAEQYFSSDLFSFAVVAIYVMLEHMMFLASSEELKGDRAWWHVLWKHTMYFGDVDGVEGLLWHTGEENPFHERLKSLIVEFGDHNPRGPFAKWKSVDNAAFQDLIAQMTSLHPKRRITAREALQHPWFRGTESS</sequence>
<keyword evidence="2" id="KW-0808">Transferase</keyword>
<dbReference type="GO" id="GO:0005634">
    <property type="term" value="C:nucleus"/>
    <property type="evidence" value="ECO:0007669"/>
    <property type="project" value="TreeGrafter"/>
</dbReference>
<dbReference type="SMART" id="SM00220">
    <property type="entry name" value="S_TKc"/>
    <property type="match status" value="1"/>
</dbReference>
<keyword evidence="2" id="KW-0418">Kinase</keyword>
<feature type="domain" description="Protein kinase" evidence="1">
    <location>
        <begin position="26"/>
        <end position="384"/>
    </location>
</feature>
<keyword evidence="3" id="KW-1185">Reference proteome</keyword>
<proteinExistence type="predicted"/>
<dbReference type="GO" id="GO:0004674">
    <property type="term" value="F:protein serine/threonine kinase activity"/>
    <property type="evidence" value="ECO:0007669"/>
    <property type="project" value="TreeGrafter"/>
</dbReference>
<dbReference type="SUPFAM" id="SSF56112">
    <property type="entry name" value="Protein kinase-like (PK-like)"/>
    <property type="match status" value="1"/>
</dbReference>
<dbReference type="EMBL" id="MU863669">
    <property type="protein sequence ID" value="KAK4097705.1"/>
    <property type="molecule type" value="Genomic_DNA"/>
</dbReference>
<dbReference type="PANTHER" id="PTHR44167:SF24">
    <property type="entry name" value="SERINE_THREONINE-PROTEIN KINASE CHK2"/>
    <property type="match status" value="1"/>
</dbReference>
<dbReference type="Gene3D" id="1.10.510.10">
    <property type="entry name" value="Transferase(Phosphotransferase) domain 1"/>
    <property type="match status" value="1"/>
</dbReference>
<name>A0AAN6SXQ3_9PEZI</name>
<dbReference type="PANTHER" id="PTHR44167">
    <property type="entry name" value="OVARIAN-SPECIFIC SERINE/THREONINE-PROTEIN KINASE LOK-RELATED"/>
    <property type="match status" value="1"/>
</dbReference>
<dbReference type="Pfam" id="PF00069">
    <property type="entry name" value="Pkinase"/>
    <property type="match status" value="1"/>
</dbReference>
<protein>
    <submittedName>
        <fullName evidence="2">Kinase-like protein</fullName>
    </submittedName>
</protein>
<gene>
    <name evidence="2" type="ORF">N658DRAFT_569146</name>
</gene>